<gene>
    <name evidence="1" type="ORF">M430DRAFT_277186</name>
</gene>
<evidence type="ECO:0000313" key="2">
    <source>
        <dbReference type="Proteomes" id="UP000241818"/>
    </source>
</evidence>
<evidence type="ECO:0000313" key="1">
    <source>
        <dbReference type="EMBL" id="PSS14948.1"/>
    </source>
</evidence>
<keyword evidence="2" id="KW-1185">Reference proteome</keyword>
<reference evidence="1 2" key="1">
    <citation type="journal article" date="2018" name="New Phytol.">
        <title>Comparative genomics and transcriptomics depict ericoid mycorrhizal fungi as versatile saprotrophs and plant mutualists.</title>
        <authorList>
            <person name="Martino E."/>
            <person name="Morin E."/>
            <person name="Grelet G.A."/>
            <person name="Kuo A."/>
            <person name="Kohler A."/>
            <person name="Daghino S."/>
            <person name="Barry K.W."/>
            <person name="Cichocki N."/>
            <person name="Clum A."/>
            <person name="Dockter R.B."/>
            <person name="Hainaut M."/>
            <person name="Kuo R.C."/>
            <person name="LaButti K."/>
            <person name="Lindahl B.D."/>
            <person name="Lindquist E.A."/>
            <person name="Lipzen A."/>
            <person name="Khouja H.R."/>
            <person name="Magnuson J."/>
            <person name="Murat C."/>
            <person name="Ohm R.A."/>
            <person name="Singer S.W."/>
            <person name="Spatafora J.W."/>
            <person name="Wang M."/>
            <person name="Veneault-Fourrey C."/>
            <person name="Henrissat B."/>
            <person name="Grigoriev I.V."/>
            <person name="Martin F.M."/>
            <person name="Perotto S."/>
        </authorList>
    </citation>
    <scope>NUCLEOTIDE SEQUENCE [LARGE SCALE GENOMIC DNA]</scope>
    <source>
        <strain evidence="1 2">ATCC 22711</strain>
    </source>
</reference>
<dbReference type="EMBL" id="KZ679013">
    <property type="protein sequence ID" value="PSS14948.1"/>
    <property type="molecule type" value="Genomic_DNA"/>
</dbReference>
<proteinExistence type="predicted"/>
<organism evidence="1 2">
    <name type="scientific">Amorphotheca resinae ATCC 22711</name>
    <dbReference type="NCBI Taxonomy" id="857342"/>
    <lineage>
        <taxon>Eukaryota</taxon>
        <taxon>Fungi</taxon>
        <taxon>Dikarya</taxon>
        <taxon>Ascomycota</taxon>
        <taxon>Pezizomycotina</taxon>
        <taxon>Leotiomycetes</taxon>
        <taxon>Helotiales</taxon>
        <taxon>Amorphothecaceae</taxon>
        <taxon>Amorphotheca</taxon>
    </lineage>
</organism>
<dbReference type="AlphaFoldDB" id="A0A2T3AY06"/>
<feature type="non-terminal residue" evidence="1">
    <location>
        <position position="1"/>
    </location>
</feature>
<sequence>SESQSVVPWHGLIDLLSFPRGPSRYALGPWLAGTRDLSTLGLCQVSTFDGEWVTESLGLLKLIWAQPNVRRLGLVRPQLAGMWPTKRPNAAVLLRNGWRILGGWRSLDVTVMYYIYIYPFIYLQGRFALYRHCIWHRF</sequence>
<dbReference type="RefSeq" id="XP_024719547.1">
    <property type="nucleotide sequence ID" value="XM_024865702.1"/>
</dbReference>
<name>A0A2T3AY06_AMORE</name>
<dbReference type="GeneID" id="36573783"/>
<protein>
    <submittedName>
        <fullName evidence="1">Uncharacterized protein</fullName>
    </submittedName>
</protein>
<dbReference type="InParanoid" id="A0A2T3AY06"/>
<accession>A0A2T3AY06</accession>
<dbReference type="Proteomes" id="UP000241818">
    <property type="component" value="Unassembled WGS sequence"/>
</dbReference>